<dbReference type="AlphaFoldDB" id="A0A7J7JHK0"/>
<comment type="similarity">
    <text evidence="1">Belongs to the WSCD family.</text>
</comment>
<proteinExistence type="inferred from homology"/>
<accession>A0A7J7JHK0</accession>
<gene>
    <name evidence="2" type="ORF">EB796_016643</name>
</gene>
<organism evidence="2 3">
    <name type="scientific">Bugula neritina</name>
    <name type="common">Brown bryozoan</name>
    <name type="synonym">Sertularia neritina</name>
    <dbReference type="NCBI Taxonomy" id="10212"/>
    <lineage>
        <taxon>Eukaryota</taxon>
        <taxon>Metazoa</taxon>
        <taxon>Spiralia</taxon>
        <taxon>Lophotrochozoa</taxon>
        <taxon>Bryozoa</taxon>
        <taxon>Gymnolaemata</taxon>
        <taxon>Cheilostomatida</taxon>
        <taxon>Flustrina</taxon>
        <taxon>Buguloidea</taxon>
        <taxon>Bugulidae</taxon>
        <taxon>Bugula</taxon>
    </lineage>
</organism>
<dbReference type="Gene3D" id="3.40.50.300">
    <property type="entry name" value="P-loop containing nucleotide triphosphate hydrolases"/>
    <property type="match status" value="1"/>
</dbReference>
<reference evidence="2" key="1">
    <citation type="submission" date="2020-06" db="EMBL/GenBank/DDBJ databases">
        <title>Draft genome of Bugula neritina, a colonial animal packing powerful symbionts and potential medicines.</title>
        <authorList>
            <person name="Rayko M."/>
        </authorList>
    </citation>
    <scope>NUCLEOTIDE SEQUENCE [LARGE SCALE GENOMIC DNA]</scope>
    <source>
        <strain evidence="2">Kwan_BN1</strain>
    </source>
</reference>
<comment type="caution">
    <text evidence="2">The sequence shown here is derived from an EMBL/GenBank/DDBJ whole genome shotgun (WGS) entry which is preliminary data.</text>
</comment>
<evidence type="ECO:0000313" key="2">
    <source>
        <dbReference type="EMBL" id="KAF6025026.1"/>
    </source>
</evidence>
<name>A0A7J7JHK0_BUGNE</name>
<evidence type="ECO:0000313" key="3">
    <source>
        <dbReference type="Proteomes" id="UP000593567"/>
    </source>
</evidence>
<sequence>MKLIIRGEWLGNANTLLLFSLICTTCISVTLTQGQSKVNEKICKELPAPKFLLPKQLPLTALASFQGSGNTWVRQILAGATGYKTGDIYLSYGDDEYPEFSSAHNDSVLAIKTHTFSASSSDDFQFRRALVIARHPLDALYSEFNRVYGRQQNWLCREVSSGQHRWLFDLEMGYLDDPHN</sequence>
<dbReference type="PANTHER" id="PTHR45964:SF5">
    <property type="entry name" value="WSCD FAMILY MEMBER CG9164"/>
    <property type="match status" value="1"/>
</dbReference>
<keyword evidence="3" id="KW-1185">Reference proteome</keyword>
<dbReference type="Proteomes" id="UP000593567">
    <property type="component" value="Unassembled WGS sequence"/>
</dbReference>
<dbReference type="PANTHER" id="PTHR45964">
    <property type="entry name" value="WSCD FAMILY MEMBER CG9164"/>
    <property type="match status" value="1"/>
</dbReference>
<protein>
    <submittedName>
        <fullName evidence="2">Uncharacterized protein</fullName>
    </submittedName>
</protein>
<dbReference type="InterPro" id="IPR027417">
    <property type="entry name" value="P-loop_NTPase"/>
</dbReference>
<dbReference type="SUPFAM" id="SSF52540">
    <property type="entry name" value="P-loop containing nucleoside triphosphate hydrolases"/>
    <property type="match status" value="1"/>
</dbReference>
<dbReference type="InterPro" id="IPR051589">
    <property type="entry name" value="Sialate-O-sulfotransferase"/>
</dbReference>
<dbReference type="OrthoDB" id="5985073at2759"/>
<dbReference type="EMBL" id="VXIV02002502">
    <property type="protein sequence ID" value="KAF6025026.1"/>
    <property type="molecule type" value="Genomic_DNA"/>
</dbReference>
<evidence type="ECO:0000256" key="1">
    <source>
        <dbReference type="ARBA" id="ARBA00010236"/>
    </source>
</evidence>